<dbReference type="VEuPathDB" id="VectorBase:BGLAX_042844"/>
<dbReference type="GO" id="GO:0008270">
    <property type="term" value="F:zinc ion binding"/>
    <property type="evidence" value="ECO:0007669"/>
    <property type="project" value="UniProtKB-KW"/>
</dbReference>
<evidence type="ECO:0000256" key="2">
    <source>
        <dbReference type="ARBA" id="ARBA00022833"/>
    </source>
</evidence>
<dbReference type="AlphaFoldDB" id="A0A2C9KJQ8"/>
<feature type="domain" description="RING-type" evidence="5">
    <location>
        <begin position="104"/>
        <end position="148"/>
    </location>
</feature>
<evidence type="ECO:0000313" key="6">
    <source>
        <dbReference type="EnsemblMetazoa" id="BGLB020495-PA"/>
    </source>
</evidence>
<dbReference type="PROSITE" id="PS50089">
    <property type="entry name" value="ZF_RING_2"/>
    <property type="match status" value="1"/>
</dbReference>
<organism evidence="6 7">
    <name type="scientific">Biomphalaria glabrata</name>
    <name type="common">Bloodfluke planorb</name>
    <name type="synonym">Freshwater snail</name>
    <dbReference type="NCBI Taxonomy" id="6526"/>
    <lineage>
        <taxon>Eukaryota</taxon>
        <taxon>Metazoa</taxon>
        <taxon>Spiralia</taxon>
        <taxon>Lophotrochozoa</taxon>
        <taxon>Mollusca</taxon>
        <taxon>Gastropoda</taxon>
        <taxon>Heterobranchia</taxon>
        <taxon>Euthyneura</taxon>
        <taxon>Panpulmonata</taxon>
        <taxon>Hygrophila</taxon>
        <taxon>Lymnaeoidea</taxon>
        <taxon>Planorbidae</taxon>
        <taxon>Biomphalaria</taxon>
    </lineage>
</organism>
<dbReference type="KEGG" id="bgt:106074119"/>
<evidence type="ECO:0000256" key="3">
    <source>
        <dbReference type="PROSITE-ProRule" id="PRU00175"/>
    </source>
</evidence>
<dbReference type="Gene3D" id="3.30.40.10">
    <property type="entry name" value="Zinc/RING finger domain, C3HC4 (zinc finger)"/>
    <property type="match status" value="1"/>
</dbReference>
<dbReference type="Proteomes" id="UP000076420">
    <property type="component" value="Unassembled WGS sequence"/>
</dbReference>
<protein>
    <recommendedName>
        <fullName evidence="5">RING-type domain-containing protein</fullName>
    </recommendedName>
</protein>
<keyword evidence="1 3" id="KW-0479">Metal-binding</keyword>
<evidence type="ECO:0000256" key="1">
    <source>
        <dbReference type="ARBA" id="ARBA00022771"/>
    </source>
</evidence>
<feature type="region of interest" description="Disordered" evidence="4">
    <location>
        <begin position="1"/>
        <end position="27"/>
    </location>
</feature>
<name>A0A2C9KJQ8_BIOGL</name>
<dbReference type="EnsemblMetazoa" id="BGLB020495-RA">
    <property type="protein sequence ID" value="BGLB020495-PA"/>
    <property type="gene ID" value="BGLB020495"/>
</dbReference>
<evidence type="ECO:0000313" key="7">
    <source>
        <dbReference type="Proteomes" id="UP000076420"/>
    </source>
</evidence>
<sequence length="176" mass="20092">MNRIIGSASLLGKRPHDTDPTGQAAKVPKVQDSCNAPGCLLNHQQLNVLKTLTADKYIDQATKITELLKEVDTLKMKNWELGRLVEDEKKKVEKLERAIVEYVCPVCKLFYAPPQRAPLLLVCSHQTCSSCLPNQDHTDQRVQCPVCKLFIPLNTERLNWPLVQLLRRLYFSLERN</sequence>
<evidence type="ECO:0000256" key="4">
    <source>
        <dbReference type="SAM" id="MobiDB-lite"/>
    </source>
</evidence>
<dbReference type="InterPro" id="IPR013083">
    <property type="entry name" value="Znf_RING/FYVE/PHD"/>
</dbReference>
<dbReference type="InterPro" id="IPR001841">
    <property type="entry name" value="Znf_RING"/>
</dbReference>
<gene>
    <name evidence="6" type="primary">106074119</name>
</gene>
<dbReference type="VEuPathDB" id="VectorBase:BGLB020495"/>
<accession>A0A2C9KJQ8</accession>
<reference evidence="6" key="1">
    <citation type="submission" date="2020-05" db="UniProtKB">
        <authorList>
            <consortium name="EnsemblMetazoa"/>
        </authorList>
    </citation>
    <scope>IDENTIFICATION</scope>
    <source>
        <strain evidence="6">BB02</strain>
    </source>
</reference>
<keyword evidence="1 3" id="KW-0863">Zinc-finger</keyword>
<dbReference type="SUPFAM" id="SSF57850">
    <property type="entry name" value="RING/U-box"/>
    <property type="match status" value="1"/>
</dbReference>
<dbReference type="SMART" id="SM00184">
    <property type="entry name" value="RING"/>
    <property type="match status" value="1"/>
</dbReference>
<proteinExistence type="predicted"/>
<evidence type="ECO:0000259" key="5">
    <source>
        <dbReference type="PROSITE" id="PS50089"/>
    </source>
</evidence>
<keyword evidence="2" id="KW-0862">Zinc</keyword>